<dbReference type="STRING" id="555512.SAMN04487993_1001206"/>
<dbReference type="EMBL" id="FNEJ01000001">
    <property type="protein sequence ID" value="SDI13590.1"/>
    <property type="molecule type" value="Genomic_DNA"/>
</dbReference>
<keyword evidence="3" id="KW-1185">Reference proteome</keyword>
<gene>
    <name evidence="2" type="ORF">SAMN04487993_1001206</name>
</gene>
<dbReference type="RefSeq" id="WP_089842374.1">
    <property type="nucleotide sequence ID" value="NZ_FNEJ01000001.1"/>
</dbReference>
<evidence type="ECO:0000313" key="2">
    <source>
        <dbReference type="EMBL" id="SDI13590.1"/>
    </source>
</evidence>
<protein>
    <recommendedName>
        <fullName evidence="4">Lipoprotein</fullName>
    </recommendedName>
</protein>
<name>A0A1G8I4L8_9RHOB</name>
<keyword evidence="1" id="KW-0732">Signal</keyword>
<feature type="signal peptide" evidence="1">
    <location>
        <begin position="1"/>
        <end position="19"/>
    </location>
</feature>
<proteinExistence type="predicted"/>
<evidence type="ECO:0008006" key="4">
    <source>
        <dbReference type="Google" id="ProtNLM"/>
    </source>
</evidence>
<sequence>MIRTTAMALALCAALPAAAAEVTDCDRPEANVRNLARPFASATREFANGDVALVSLLLEEPACCGAHLVVTLPDPEIGYGLCRFVTSDDGLGWSSLDLVGAQARYDPATGLQIALPGQRYEGTGFVPFTLHLTVNQAESRVEAREE</sequence>
<organism evidence="2 3">
    <name type="scientific">Salipiger marinus</name>
    <dbReference type="NCBI Taxonomy" id="555512"/>
    <lineage>
        <taxon>Bacteria</taxon>
        <taxon>Pseudomonadati</taxon>
        <taxon>Pseudomonadota</taxon>
        <taxon>Alphaproteobacteria</taxon>
        <taxon>Rhodobacterales</taxon>
        <taxon>Roseobacteraceae</taxon>
        <taxon>Salipiger</taxon>
    </lineage>
</organism>
<dbReference type="OrthoDB" id="7862810at2"/>
<evidence type="ECO:0000313" key="3">
    <source>
        <dbReference type="Proteomes" id="UP000199093"/>
    </source>
</evidence>
<feature type="chain" id="PRO_5011718586" description="Lipoprotein" evidence="1">
    <location>
        <begin position="20"/>
        <end position="146"/>
    </location>
</feature>
<dbReference type="AlphaFoldDB" id="A0A1G8I4L8"/>
<reference evidence="2 3" key="1">
    <citation type="submission" date="2016-10" db="EMBL/GenBank/DDBJ databases">
        <authorList>
            <person name="de Groot N.N."/>
        </authorList>
    </citation>
    <scope>NUCLEOTIDE SEQUENCE [LARGE SCALE GENOMIC DNA]</scope>
    <source>
        <strain evidence="2 3">DSM 26424</strain>
    </source>
</reference>
<evidence type="ECO:0000256" key="1">
    <source>
        <dbReference type="SAM" id="SignalP"/>
    </source>
</evidence>
<dbReference type="Proteomes" id="UP000199093">
    <property type="component" value="Unassembled WGS sequence"/>
</dbReference>
<accession>A0A1G8I4L8</accession>